<dbReference type="PRINTS" id="PR00081">
    <property type="entry name" value="GDHRDH"/>
</dbReference>
<dbReference type="Pfam" id="PF13561">
    <property type="entry name" value="adh_short_C2"/>
    <property type="match status" value="1"/>
</dbReference>
<reference evidence="3 4" key="1">
    <citation type="submission" date="2023-04" db="EMBL/GenBank/DDBJ databases">
        <title>Forest soil microbial communities from Buena Vista Peninsula, Colon Province, Panama.</title>
        <authorList>
            <person name="Bouskill N."/>
        </authorList>
    </citation>
    <scope>NUCLEOTIDE SEQUENCE [LARGE SCALE GENOMIC DNA]</scope>
    <source>
        <strain evidence="3 4">GGS1</strain>
    </source>
</reference>
<dbReference type="PANTHER" id="PTHR43477">
    <property type="entry name" value="DIHYDROANTICAPSIN 7-DEHYDROGENASE"/>
    <property type="match status" value="1"/>
</dbReference>
<dbReference type="PRINTS" id="PR00080">
    <property type="entry name" value="SDRFAMILY"/>
</dbReference>
<keyword evidence="4" id="KW-1185">Reference proteome</keyword>
<dbReference type="RefSeq" id="WP_280881793.1">
    <property type="nucleotide sequence ID" value="NZ_JARXVH010000020.1"/>
</dbReference>
<gene>
    <name evidence="3" type="ORF">M2283_008377</name>
</gene>
<organism evidence="3 4">
    <name type="scientific">Streptomyces pseudovenezuelae</name>
    <dbReference type="NCBI Taxonomy" id="67350"/>
    <lineage>
        <taxon>Bacteria</taxon>
        <taxon>Bacillati</taxon>
        <taxon>Actinomycetota</taxon>
        <taxon>Actinomycetes</taxon>
        <taxon>Kitasatosporales</taxon>
        <taxon>Streptomycetaceae</taxon>
        <taxon>Streptomyces</taxon>
        <taxon>Streptomyces aurantiacus group</taxon>
    </lineage>
</organism>
<proteinExistence type="inferred from homology"/>
<dbReference type="CDD" id="cd05233">
    <property type="entry name" value="SDR_c"/>
    <property type="match status" value="1"/>
</dbReference>
<dbReference type="InterPro" id="IPR002347">
    <property type="entry name" value="SDR_fam"/>
</dbReference>
<dbReference type="PANTHER" id="PTHR43477:SF1">
    <property type="entry name" value="DIHYDROANTICAPSIN 7-DEHYDROGENASE"/>
    <property type="match status" value="1"/>
</dbReference>
<comment type="caution">
    <text evidence="3">The sequence shown here is derived from an EMBL/GenBank/DDBJ whole genome shotgun (WGS) entry which is preliminary data.</text>
</comment>
<sequence>MSTPEFAGLTALVTGGASGIGLATARLLAARGARVACLDLTPDDLPKPLIGIRADVTDDAGVRTAVEEAARLLDGIDILINNAGIGAQGTLEDNTDDEWHRVFDVNVLGMVRVTRAALPHLHRSDSAAVVNTCSIAATAGLPDRVLYSATKGAVLALTRASAADLVHSGIRVNCVNPGTADTPWISRLLDRAADPAAERAALDARQPMGRLVAAEEVAAAIAYLASPLAGSTTGTDLAVDGGMHGLRIRPRT</sequence>
<comment type="similarity">
    <text evidence="1">Belongs to the short-chain dehydrogenases/reductases (SDR) family.</text>
</comment>
<dbReference type="Proteomes" id="UP001160499">
    <property type="component" value="Unassembled WGS sequence"/>
</dbReference>
<protein>
    <submittedName>
        <fullName evidence="3">NAD(P)-dependent dehydrogenase (Short-subunit alcohol dehydrogenase family)</fullName>
    </submittedName>
</protein>
<dbReference type="SUPFAM" id="SSF51735">
    <property type="entry name" value="NAD(P)-binding Rossmann-fold domains"/>
    <property type="match status" value="1"/>
</dbReference>
<name>A0ABT6LYV7_9ACTN</name>
<dbReference type="Gene3D" id="3.40.50.720">
    <property type="entry name" value="NAD(P)-binding Rossmann-like Domain"/>
    <property type="match status" value="1"/>
</dbReference>
<evidence type="ECO:0000256" key="2">
    <source>
        <dbReference type="ARBA" id="ARBA00023002"/>
    </source>
</evidence>
<dbReference type="InterPro" id="IPR051122">
    <property type="entry name" value="SDR_DHRS6-like"/>
</dbReference>
<accession>A0ABT6LYV7</accession>
<dbReference type="InterPro" id="IPR036291">
    <property type="entry name" value="NAD(P)-bd_dom_sf"/>
</dbReference>
<evidence type="ECO:0000256" key="1">
    <source>
        <dbReference type="ARBA" id="ARBA00006484"/>
    </source>
</evidence>
<keyword evidence="2" id="KW-0560">Oxidoreductase</keyword>
<dbReference type="EMBL" id="JARXVH010000020">
    <property type="protein sequence ID" value="MDH6221035.1"/>
    <property type="molecule type" value="Genomic_DNA"/>
</dbReference>
<evidence type="ECO:0000313" key="4">
    <source>
        <dbReference type="Proteomes" id="UP001160499"/>
    </source>
</evidence>
<evidence type="ECO:0000313" key="3">
    <source>
        <dbReference type="EMBL" id="MDH6221035.1"/>
    </source>
</evidence>